<organism evidence="7 8">
    <name type="scientific">Paractinoplanes ferrugineus</name>
    <dbReference type="NCBI Taxonomy" id="113564"/>
    <lineage>
        <taxon>Bacteria</taxon>
        <taxon>Bacillati</taxon>
        <taxon>Actinomycetota</taxon>
        <taxon>Actinomycetes</taxon>
        <taxon>Micromonosporales</taxon>
        <taxon>Micromonosporaceae</taxon>
        <taxon>Paractinoplanes</taxon>
    </lineage>
</organism>
<dbReference type="CDD" id="cd00063">
    <property type="entry name" value="FN3"/>
    <property type="match status" value="2"/>
</dbReference>
<dbReference type="Gene3D" id="2.60.40.10">
    <property type="entry name" value="Immunoglobulins"/>
    <property type="match status" value="2"/>
</dbReference>
<accession>A0A919J0E6</accession>
<dbReference type="GO" id="GO:0016020">
    <property type="term" value="C:membrane"/>
    <property type="evidence" value="ECO:0007669"/>
    <property type="project" value="UniProtKB-SubCell"/>
</dbReference>
<dbReference type="PROSITE" id="PS50853">
    <property type="entry name" value="FN3"/>
    <property type="match status" value="2"/>
</dbReference>
<dbReference type="Proteomes" id="UP000598174">
    <property type="component" value="Unassembled WGS sequence"/>
</dbReference>
<dbReference type="PROSITE" id="PS51173">
    <property type="entry name" value="CBM2"/>
    <property type="match status" value="1"/>
</dbReference>
<feature type="chain" id="PRO_5037816166" description="Fibronectin type III domain protein" evidence="4">
    <location>
        <begin position="37"/>
        <end position="359"/>
    </location>
</feature>
<name>A0A919J0E6_9ACTN</name>
<dbReference type="Pfam" id="PF00041">
    <property type="entry name" value="fn3"/>
    <property type="match status" value="1"/>
</dbReference>
<evidence type="ECO:0000256" key="1">
    <source>
        <dbReference type="ARBA" id="ARBA00023277"/>
    </source>
</evidence>
<feature type="signal peptide" evidence="4">
    <location>
        <begin position="1"/>
        <end position="36"/>
    </location>
</feature>
<comment type="caution">
    <text evidence="7">The sequence shown here is derived from an EMBL/GenBank/DDBJ whole genome shotgun (WGS) entry which is preliminary data.</text>
</comment>
<dbReference type="EMBL" id="BOMM01000039">
    <property type="protein sequence ID" value="GIE12446.1"/>
    <property type="molecule type" value="Genomic_DNA"/>
</dbReference>
<dbReference type="SMART" id="SM00637">
    <property type="entry name" value="CBD_II"/>
    <property type="match status" value="1"/>
</dbReference>
<reference evidence="7" key="1">
    <citation type="submission" date="2021-01" db="EMBL/GenBank/DDBJ databases">
        <title>Whole genome shotgun sequence of Actinoplanes ferrugineus NBRC 15555.</title>
        <authorList>
            <person name="Komaki H."/>
            <person name="Tamura T."/>
        </authorList>
    </citation>
    <scope>NUCLEOTIDE SEQUENCE</scope>
    <source>
        <strain evidence="7">NBRC 15555</strain>
    </source>
</reference>
<keyword evidence="2" id="KW-0326">Glycosidase</keyword>
<evidence type="ECO:0008006" key="9">
    <source>
        <dbReference type="Google" id="ProtNLM"/>
    </source>
</evidence>
<dbReference type="InterPro" id="IPR050713">
    <property type="entry name" value="RTP_Phos/Ushers"/>
</dbReference>
<evidence type="ECO:0000259" key="6">
    <source>
        <dbReference type="PROSITE" id="PS51173"/>
    </source>
</evidence>
<dbReference type="InterPro" id="IPR003961">
    <property type="entry name" value="FN3_dom"/>
</dbReference>
<protein>
    <recommendedName>
        <fullName evidence="9">Fibronectin type III domain protein</fullName>
    </recommendedName>
</protein>
<dbReference type="InterPro" id="IPR012291">
    <property type="entry name" value="CBM2_carb-bd_dom_sf"/>
</dbReference>
<keyword evidence="2" id="KW-0378">Hydrolase</keyword>
<dbReference type="SUPFAM" id="SSF49384">
    <property type="entry name" value="Carbohydrate-binding domain"/>
    <property type="match status" value="1"/>
</dbReference>
<gene>
    <name evidence="7" type="ORF">Afe05nite_42860</name>
</gene>
<evidence type="ECO:0000256" key="3">
    <source>
        <dbReference type="ARBA" id="ARBA00023326"/>
    </source>
</evidence>
<dbReference type="InterPro" id="IPR008965">
    <property type="entry name" value="CBM2/CBM3_carb-bd_dom_sf"/>
</dbReference>
<dbReference type="RefSeq" id="WP_239118045.1">
    <property type="nucleotide sequence ID" value="NZ_BAAABP010000004.1"/>
</dbReference>
<dbReference type="InterPro" id="IPR013783">
    <property type="entry name" value="Ig-like_fold"/>
</dbReference>
<keyword evidence="4" id="KW-0732">Signal</keyword>
<dbReference type="SMART" id="SM00060">
    <property type="entry name" value="FN3"/>
    <property type="match status" value="2"/>
</dbReference>
<keyword evidence="8" id="KW-1185">Reference proteome</keyword>
<dbReference type="GO" id="GO:0030247">
    <property type="term" value="F:polysaccharide binding"/>
    <property type="evidence" value="ECO:0007669"/>
    <property type="project" value="UniProtKB-UniRule"/>
</dbReference>
<dbReference type="PANTHER" id="PTHR46957:SF3">
    <property type="entry name" value="CYTOKINE RECEPTOR"/>
    <property type="match status" value="1"/>
</dbReference>
<dbReference type="GO" id="GO:0004553">
    <property type="term" value="F:hydrolase activity, hydrolyzing O-glycosyl compounds"/>
    <property type="evidence" value="ECO:0007669"/>
    <property type="project" value="InterPro"/>
</dbReference>
<dbReference type="InterPro" id="IPR001919">
    <property type="entry name" value="CBD2"/>
</dbReference>
<evidence type="ECO:0000256" key="2">
    <source>
        <dbReference type="ARBA" id="ARBA00023295"/>
    </source>
</evidence>
<evidence type="ECO:0000256" key="4">
    <source>
        <dbReference type="SAM" id="SignalP"/>
    </source>
</evidence>
<evidence type="ECO:0000259" key="5">
    <source>
        <dbReference type="PROSITE" id="PS50853"/>
    </source>
</evidence>
<sequence length="359" mass="36478">MTQHRPRTLAAATLFAAAVLAGATALMSGAPAGAAAAPLATTPTVSTSPAPPNPPADLHVAAVTTGSITLAWTAPTPTSAAIDGYNVSYTQAFNDIFWLKQIGAVTTVTITDGVRPSGQYSLRIATRDTLGHLSRSSDTIVVVTPASDTTADKSPPTAPGDLRVTGSSSTGVDLAWTAATDNVAVTGYKVYRFDGLFVSTLVGTTTATSITVPPVSSPVGNWYVRAVDAAGNLGFVSNFVTAPVVTTPPPVRACRVTYRPGNEWPGGFVAELSVTNLGTADINGWTLALTLGGDQRITGAWNATASQSGAVATLTAADWNKKITPGSSASFGMLGSWRTSNAPPTAAAVNGTPCELTTA</sequence>
<feature type="domain" description="CBM2" evidence="6">
    <location>
        <begin position="247"/>
        <end position="357"/>
    </location>
</feature>
<dbReference type="AlphaFoldDB" id="A0A919J0E6"/>
<dbReference type="Pfam" id="PF00553">
    <property type="entry name" value="CBM_2"/>
    <property type="match status" value="1"/>
</dbReference>
<dbReference type="PANTHER" id="PTHR46957">
    <property type="entry name" value="CYTOKINE RECEPTOR"/>
    <property type="match status" value="1"/>
</dbReference>
<dbReference type="GO" id="GO:0000272">
    <property type="term" value="P:polysaccharide catabolic process"/>
    <property type="evidence" value="ECO:0007669"/>
    <property type="project" value="UniProtKB-KW"/>
</dbReference>
<keyword evidence="1" id="KW-0119">Carbohydrate metabolism</keyword>
<dbReference type="Gene3D" id="2.60.40.290">
    <property type="match status" value="1"/>
</dbReference>
<dbReference type="SUPFAM" id="SSF49265">
    <property type="entry name" value="Fibronectin type III"/>
    <property type="match status" value="1"/>
</dbReference>
<evidence type="ECO:0000313" key="7">
    <source>
        <dbReference type="EMBL" id="GIE12446.1"/>
    </source>
</evidence>
<feature type="domain" description="Fibronectin type-III" evidence="5">
    <location>
        <begin position="158"/>
        <end position="250"/>
    </location>
</feature>
<dbReference type="InterPro" id="IPR036116">
    <property type="entry name" value="FN3_sf"/>
</dbReference>
<proteinExistence type="predicted"/>
<feature type="domain" description="Fibronectin type-III" evidence="5">
    <location>
        <begin position="54"/>
        <end position="147"/>
    </location>
</feature>
<evidence type="ECO:0000313" key="8">
    <source>
        <dbReference type="Proteomes" id="UP000598174"/>
    </source>
</evidence>
<keyword evidence="3" id="KW-0624">Polysaccharide degradation</keyword>